<dbReference type="SUPFAM" id="SSF51735">
    <property type="entry name" value="NAD(P)-binding Rossmann-fold domains"/>
    <property type="match status" value="1"/>
</dbReference>
<dbReference type="EMBL" id="JAPQKH010000008">
    <property type="protein sequence ID" value="KAJ5083431.1"/>
    <property type="molecule type" value="Genomic_DNA"/>
</dbReference>
<feature type="compositionally biased region" description="Polar residues" evidence="3">
    <location>
        <begin position="824"/>
        <end position="838"/>
    </location>
</feature>
<name>A0A9W9JW04_9EURO</name>
<reference evidence="5" key="2">
    <citation type="journal article" date="2023" name="IMA Fungus">
        <title>Comparative genomic study of the Penicillium genus elucidates a diverse pangenome and 15 lateral gene transfer events.</title>
        <authorList>
            <person name="Petersen C."/>
            <person name="Sorensen T."/>
            <person name="Nielsen M.R."/>
            <person name="Sondergaard T.E."/>
            <person name="Sorensen J.L."/>
            <person name="Fitzpatrick D.A."/>
            <person name="Frisvad J.C."/>
            <person name="Nielsen K.L."/>
        </authorList>
    </citation>
    <scope>NUCLEOTIDE SEQUENCE</scope>
    <source>
        <strain evidence="5">IBT 30069</strain>
    </source>
</reference>
<reference evidence="5" key="1">
    <citation type="submission" date="2022-11" db="EMBL/GenBank/DDBJ databases">
        <authorList>
            <person name="Petersen C."/>
        </authorList>
    </citation>
    <scope>NUCLEOTIDE SEQUENCE</scope>
    <source>
        <strain evidence="5">IBT 30069</strain>
    </source>
</reference>
<dbReference type="Pfam" id="PF00550">
    <property type="entry name" value="PP-binding"/>
    <property type="match status" value="1"/>
</dbReference>
<protein>
    <submittedName>
        <fullName evidence="5">NRPS-like enzyme</fullName>
    </submittedName>
</protein>
<dbReference type="PROSITE" id="PS00455">
    <property type="entry name" value="AMP_BINDING"/>
    <property type="match status" value="1"/>
</dbReference>
<dbReference type="Gene3D" id="3.40.50.12780">
    <property type="entry name" value="N-terminal domain of ligase-like"/>
    <property type="match status" value="1"/>
</dbReference>
<dbReference type="PANTHER" id="PTHR43439:SF2">
    <property type="entry name" value="ENZYME, PUTATIVE (JCVI)-RELATED"/>
    <property type="match status" value="1"/>
</dbReference>
<evidence type="ECO:0000256" key="1">
    <source>
        <dbReference type="ARBA" id="ARBA00022450"/>
    </source>
</evidence>
<dbReference type="Pfam" id="PF07993">
    <property type="entry name" value="NAD_binding_4"/>
    <property type="match status" value="1"/>
</dbReference>
<feature type="region of interest" description="Disordered" evidence="3">
    <location>
        <begin position="824"/>
        <end position="852"/>
    </location>
</feature>
<evidence type="ECO:0000256" key="3">
    <source>
        <dbReference type="SAM" id="MobiDB-lite"/>
    </source>
</evidence>
<dbReference type="Pfam" id="PF23562">
    <property type="entry name" value="AMP-binding_C_3"/>
    <property type="match status" value="1"/>
</dbReference>
<evidence type="ECO:0000259" key="4">
    <source>
        <dbReference type="SMART" id="SM00823"/>
    </source>
</evidence>
<dbReference type="Gene3D" id="1.10.1200.10">
    <property type="entry name" value="ACP-like"/>
    <property type="match status" value="1"/>
</dbReference>
<dbReference type="Proteomes" id="UP001149165">
    <property type="component" value="Unassembled WGS sequence"/>
</dbReference>
<dbReference type="SUPFAM" id="SSF47336">
    <property type="entry name" value="ACP-like"/>
    <property type="match status" value="1"/>
</dbReference>
<keyword evidence="1" id="KW-0596">Phosphopantetheine</keyword>
<dbReference type="PANTHER" id="PTHR43439">
    <property type="entry name" value="PHENYLACETATE-COENZYME A LIGASE"/>
    <property type="match status" value="1"/>
</dbReference>
<keyword evidence="6" id="KW-1185">Reference proteome</keyword>
<dbReference type="InterPro" id="IPR000873">
    <property type="entry name" value="AMP-dep_synth/lig_dom"/>
</dbReference>
<dbReference type="OrthoDB" id="429813at2759"/>
<proteinExistence type="predicted"/>
<dbReference type="InterPro" id="IPR042099">
    <property type="entry name" value="ANL_N_sf"/>
</dbReference>
<dbReference type="InterPro" id="IPR009081">
    <property type="entry name" value="PP-bd_ACP"/>
</dbReference>
<dbReference type="InterPro" id="IPR020845">
    <property type="entry name" value="AMP-binding_CS"/>
</dbReference>
<keyword evidence="2" id="KW-0597">Phosphoprotein</keyword>
<evidence type="ECO:0000313" key="6">
    <source>
        <dbReference type="Proteomes" id="UP001149165"/>
    </source>
</evidence>
<dbReference type="InterPro" id="IPR036291">
    <property type="entry name" value="NAD(P)-bd_dom_sf"/>
</dbReference>
<dbReference type="Pfam" id="PF00501">
    <property type="entry name" value="AMP-binding"/>
    <property type="match status" value="1"/>
</dbReference>
<dbReference type="InterPro" id="IPR051414">
    <property type="entry name" value="Adenylate-forming_Reductase"/>
</dbReference>
<dbReference type="PROSITE" id="PS00012">
    <property type="entry name" value="PHOSPHOPANTETHEINE"/>
    <property type="match status" value="1"/>
</dbReference>
<comment type="caution">
    <text evidence="5">The sequence shown here is derived from an EMBL/GenBank/DDBJ whole genome shotgun (WGS) entry which is preliminary data.</text>
</comment>
<sequence length="1104" mass="124354">MGSLEVDRLLTDIADELAHDSPDTIYCIHECPGDDLSWQQITYGLLTKAVDRIAWWIDENIPRSKKGQVLAYIGANDLRYAVFILACMKTRNKALLLSTRNSQAASRSLLQETNCSIIIDGTEKPLMRQMVDDLETSCTDFSLRRLLIGSMREIFSPDPIERYSQKGTFAELEDSTVLIIHSSGTTGNPKPVYLSNGYIATFDRMRRLPVPSGRQSSHLFVRSQGDLRFMYGPLFHFVGIACIFECIFYQTPFLLAPDRPMTSSLFSQIMNLETPPTWAMVTPSLMEDMSASEEGRNALAKMSALNYGGAPVRRAAGEKVASLLKLQTMLASSETAYTPTLLCEDPADWNFLEWNPSFELRMEEVDDGLYELVIPRPSSRHHHAIFYSHPHLKEYRTGDLFRPHPSKSGLWHYECRGDDVIVLSNGEKFNPTQAEKHIQTHPLVKYAAIFGQKRFQPAALIEPIWEQLEEDWSPENLKQDLLTVVNEANEFLPAYGKLFESHLVFASRDKPFSLSPKATLCRRVIEKDYQDVIDGLYDSGEPTSSEETPQANGINGVQCAESSEDLTGSTVAEIQQWVLIQVRSLLKYDAVALDDDLFEVGMDSLQAVRLTQILQTGVEKSQRKSHRIPRWTSTLIYDQSTVRKLADTVHRQTCGDELAESVESPVSWPREDVISKAIWQQAQFMRGGSTVALTGSTGELGSYLLDVLLKDPSIHRIYCLNRTDDATARQLLSFQKKKLASIWLTETSRVRFWSIDLEEEYLGLSLSDYETIQGVNKFIHNAWPVNFDQPLSSFEPQLVGIRHLLRLITKADRHPQFHFVSSISTVSGPSPRSETLISKRNPHSPPSSPYLYSGPRHNGLYPRIETGIPERILDSSFTLPYGYAESKFVAETLCKIAAKRSEAYIAIHRVGQLGGPSNPTAGMWNARDWFPSLIRTSETMKMLPSSLGPLRIDWLPIDTAAQILKEIIVPVDTQPHVGYSPGYRGGPSVFHICNAHATDWASLLPTIEKACNARVVPLDTWVAALETYASDQALKSVELNNVPALALLNFFRMLATDQNRTHPSFETAKTDERSTTFHLVKPVDNNLMETWLKQLKSWIPELNI</sequence>
<dbReference type="InterPro" id="IPR036736">
    <property type="entry name" value="ACP-like_sf"/>
</dbReference>
<dbReference type="InterPro" id="IPR013120">
    <property type="entry name" value="FAR_NAD-bd"/>
</dbReference>
<dbReference type="Gene3D" id="3.40.50.720">
    <property type="entry name" value="NAD(P)-binding Rossmann-like Domain"/>
    <property type="match status" value="1"/>
</dbReference>
<dbReference type="InterPro" id="IPR006162">
    <property type="entry name" value="Ppantetheine_attach_site"/>
</dbReference>
<dbReference type="GO" id="GO:0031177">
    <property type="term" value="F:phosphopantetheine binding"/>
    <property type="evidence" value="ECO:0007669"/>
    <property type="project" value="InterPro"/>
</dbReference>
<accession>A0A9W9JW04</accession>
<dbReference type="SUPFAM" id="SSF56801">
    <property type="entry name" value="Acetyl-CoA synthetase-like"/>
    <property type="match status" value="1"/>
</dbReference>
<feature type="domain" description="Polyketide synthase-like phosphopantetheine-binding" evidence="4">
    <location>
        <begin position="575"/>
        <end position="653"/>
    </location>
</feature>
<dbReference type="InterPro" id="IPR020806">
    <property type="entry name" value="PKS_PP-bd"/>
</dbReference>
<evidence type="ECO:0000313" key="5">
    <source>
        <dbReference type="EMBL" id="KAJ5083431.1"/>
    </source>
</evidence>
<organism evidence="5 6">
    <name type="scientific">Penicillium angulare</name>
    <dbReference type="NCBI Taxonomy" id="116970"/>
    <lineage>
        <taxon>Eukaryota</taxon>
        <taxon>Fungi</taxon>
        <taxon>Dikarya</taxon>
        <taxon>Ascomycota</taxon>
        <taxon>Pezizomycotina</taxon>
        <taxon>Eurotiomycetes</taxon>
        <taxon>Eurotiomycetidae</taxon>
        <taxon>Eurotiales</taxon>
        <taxon>Aspergillaceae</taxon>
        <taxon>Penicillium</taxon>
    </lineage>
</organism>
<dbReference type="AlphaFoldDB" id="A0A9W9JW04"/>
<gene>
    <name evidence="5" type="ORF">N7456_012858</name>
</gene>
<dbReference type="GO" id="GO:0044550">
    <property type="term" value="P:secondary metabolite biosynthetic process"/>
    <property type="evidence" value="ECO:0007669"/>
    <property type="project" value="UniProtKB-ARBA"/>
</dbReference>
<evidence type="ECO:0000256" key="2">
    <source>
        <dbReference type="ARBA" id="ARBA00022553"/>
    </source>
</evidence>
<dbReference type="SMART" id="SM00823">
    <property type="entry name" value="PKS_PP"/>
    <property type="match status" value="1"/>
</dbReference>